<name>A0A0B7FLX7_THACB</name>
<feature type="region of interest" description="Disordered" evidence="1">
    <location>
        <begin position="45"/>
        <end position="73"/>
    </location>
</feature>
<accession>A0A0B7FLX7</accession>
<dbReference type="Pfam" id="PF02992">
    <property type="entry name" value="Transposase_21"/>
    <property type="match status" value="1"/>
</dbReference>
<dbReference type="PANTHER" id="PTHR46579">
    <property type="entry name" value="F5/8 TYPE C DOMAIN-CONTAINING PROTEIN-RELATED"/>
    <property type="match status" value="1"/>
</dbReference>
<dbReference type="AlphaFoldDB" id="A0A0B7FLX7"/>
<evidence type="ECO:0000313" key="3">
    <source>
        <dbReference type="Proteomes" id="UP000059188"/>
    </source>
</evidence>
<reference evidence="2 3" key="1">
    <citation type="submission" date="2014-11" db="EMBL/GenBank/DDBJ databases">
        <authorList>
            <person name="Wibberg Daniel"/>
        </authorList>
    </citation>
    <scope>NUCLEOTIDE SEQUENCE [LARGE SCALE GENOMIC DNA]</scope>
    <source>
        <strain evidence="2">Rhizoctonia solani AG1-IB 7/3/14</strain>
    </source>
</reference>
<dbReference type="EMBL" id="LN679384">
    <property type="protein sequence ID" value="CEL57213.1"/>
    <property type="molecule type" value="Genomic_DNA"/>
</dbReference>
<gene>
    <name evidence="2" type="ORF">RSOLAG1IB_12093</name>
</gene>
<dbReference type="InterPro" id="IPR004242">
    <property type="entry name" value="Transposase_21"/>
</dbReference>
<feature type="region of interest" description="Disordered" evidence="1">
    <location>
        <begin position="102"/>
        <end position="130"/>
    </location>
</feature>
<evidence type="ECO:0008006" key="4">
    <source>
        <dbReference type="Google" id="ProtNLM"/>
    </source>
</evidence>
<dbReference type="OrthoDB" id="6613063at2759"/>
<sequence length="997" mass="114100">MSALARRFPKQVKKVYCSHCNRYVHPRTRYRHFEQHMSNIPQSVADAAAAASSPQNSASEHDSDNMSVDNSGIQSTYRNTMDQLDYEEQMVLTNNDVFENKSEGSDFSRGSWYEVPTPLPSPPQSPLSDRDEIGEATNEENFQDINAGDYREYERWYTEDNLLEEDEMATESLTEEEIDSIIMLAIRQFGTVTQSDYERIRYSYRHKLKLLSPQRLRTRIARLSGVKPINIDCCVNVCHAFTRQYAEEVECSICNEPRYDHKGRPRQIFQYLPATPRFQAFFNNPDMIEKMQYRANYVHLHGQIKDIFDSPIYRNLQHTNIIVDGIDIGIPHFPGKYDIALAVMTDGVEIFESASTSKSTCWPIMAQNLNLPPAERAQLRNLIPLGVIPGPNKPKDFDSFFVPFVEECAELARGVKTYNVRTGRDFTLRVHPLIISGDMQAMKYVMNFKGPNARVPCRGCLIVGVYHAGRRTYYIPLAEPIEDGSTNIKTFDPRNLPLRTDKNAASQTRKIQAANTKKDSDELRIKYGINGPSILDEISSLQRPSSYPHEFMHLFLLNHGPDLISIWIGTHSAGLDAILLHADWVKIGAETEAATHLLPAAFIRPLPNIETGWSLYTAESWSFWLVYVGPIVLQGRLPGEYYEHYLGLVSILKRLLDLENTVGRIKQLREDIIDYVETFERLYYQYEYENLGVCRLTLHSLLHVADDVLRCGPVWVAWSFSIERYCREIVGCAKSKLVPYATINRHVLQMSQLAAVASRFPVIRKAMLFGKSSAPVKASRMEKIYTEYPETILRYPRLQGFPLNNHVQHRVAAYMHTNFPQHSFYAWLDFIPKRAERWGKLRIPDGDSIRCAAVVDPLSPYGRRDSSFIRYDFEKDANENYRNRPVEMVPAFGYGRLDFIIALTLPEDEAFGIEEPQLHVLAHITEAKGAEGDARSGLVSFTQFGRSIILDVTSVTNVVGRVRTESVKPSGEWYIIDRCPELTETAFNPPEHEYEDD</sequence>
<keyword evidence="3" id="KW-1185">Reference proteome</keyword>
<organism evidence="2 3">
    <name type="scientific">Thanatephorus cucumeris (strain AG1-IB / isolate 7/3/14)</name>
    <name type="common">Lettuce bottom rot fungus</name>
    <name type="synonym">Rhizoctonia solani</name>
    <dbReference type="NCBI Taxonomy" id="1108050"/>
    <lineage>
        <taxon>Eukaryota</taxon>
        <taxon>Fungi</taxon>
        <taxon>Dikarya</taxon>
        <taxon>Basidiomycota</taxon>
        <taxon>Agaricomycotina</taxon>
        <taxon>Agaricomycetes</taxon>
        <taxon>Cantharellales</taxon>
        <taxon>Ceratobasidiaceae</taxon>
        <taxon>Rhizoctonia</taxon>
        <taxon>Rhizoctonia solani AG-1</taxon>
    </lineage>
</organism>
<dbReference type="PANTHER" id="PTHR46579:SF1">
    <property type="entry name" value="F5_8 TYPE C DOMAIN-CONTAINING PROTEIN"/>
    <property type="match status" value="1"/>
</dbReference>
<evidence type="ECO:0000256" key="1">
    <source>
        <dbReference type="SAM" id="MobiDB-lite"/>
    </source>
</evidence>
<proteinExistence type="predicted"/>
<feature type="compositionally biased region" description="Low complexity" evidence="1">
    <location>
        <begin position="45"/>
        <end position="58"/>
    </location>
</feature>
<protein>
    <recommendedName>
        <fullName evidence="4">Transposase family Tnp2 protein</fullName>
    </recommendedName>
</protein>
<dbReference type="Proteomes" id="UP000059188">
    <property type="component" value="Unassembled WGS sequence"/>
</dbReference>
<evidence type="ECO:0000313" key="2">
    <source>
        <dbReference type="EMBL" id="CEL57213.1"/>
    </source>
</evidence>